<name>A0A9X2B746_9SPHI</name>
<proteinExistence type="predicted"/>
<sequence length="96" mass="11127">MIRYEFVASLWQYPGPNSWYFVSLPKILSKEIRTTLRSEEEGWGRLKAIAKVGGSEWKTAIWFDTKTGTYSLPLKSEIRKKEALQTGQEVSITLWI</sequence>
<dbReference type="Pfam" id="PF08922">
    <property type="entry name" value="DUF1905"/>
    <property type="match status" value="1"/>
</dbReference>
<reference evidence="1" key="1">
    <citation type="submission" date="2022-04" db="EMBL/GenBank/DDBJ databases">
        <title>Mucilaginibacter sp. RS28 isolated from freshwater.</title>
        <authorList>
            <person name="Ko S.-R."/>
        </authorList>
    </citation>
    <scope>NUCLEOTIDE SEQUENCE</scope>
    <source>
        <strain evidence="1">RS28</strain>
    </source>
</reference>
<dbReference type="Proteomes" id="UP001139450">
    <property type="component" value="Unassembled WGS sequence"/>
</dbReference>
<evidence type="ECO:0000313" key="1">
    <source>
        <dbReference type="EMBL" id="MCJ8208124.1"/>
    </source>
</evidence>
<dbReference type="RefSeq" id="WP_245127962.1">
    <property type="nucleotide sequence ID" value="NZ_JALJEJ010000001.1"/>
</dbReference>
<protein>
    <submittedName>
        <fullName evidence="1">DUF1905 domain-containing protein</fullName>
    </submittedName>
</protein>
<dbReference type="Gene3D" id="2.40.30.100">
    <property type="entry name" value="AF2212/PG0164-like"/>
    <property type="match status" value="1"/>
</dbReference>
<dbReference type="InterPro" id="IPR015018">
    <property type="entry name" value="DUF1905"/>
</dbReference>
<dbReference type="SUPFAM" id="SSF141694">
    <property type="entry name" value="AF2212/PG0164-like"/>
    <property type="match status" value="1"/>
</dbReference>
<gene>
    <name evidence="1" type="ORF">MUY27_00295</name>
</gene>
<dbReference type="AlphaFoldDB" id="A0A9X2B746"/>
<organism evidence="1 2">
    <name type="scientific">Mucilaginibacter straminoryzae</name>
    <dbReference type="NCBI Taxonomy" id="2932774"/>
    <lineage>
        <taxon>Bacteria</taxon>
        <taxon>Pseudomonadati</taxon>
        <taxon>Bacteroidota</taxon>
        <taxon>Sphingobacteriia</taxon>
        <taxon>Sphingobacteriales</taxon>
        <taxon>Sphingobacteriaceae</taxon>
        <taxon>Mucilaginibacter</taxon>
    </lineage>
</organism>
<dbReference type="InterPro" id="IPR037079">
    <property type="entry name" value="AF2212/PG0164-like_sf"/>
</dbReference>
<dbReference type="EMBL" id="JALJEJ010000001">
    <property type="protein sequence ID" value="MCJ8208124.1"/>
    <property type="molecule type" value="Genomic_DNA"/>
</dbReference>
<keyword evidence="2" id="KW-1185">Reference proteome</keyword>
<comment type="caution">
    <text evidence="1">The sequence shown here is derived from an EMBL/GenBank/DDBJ whole genome shotgun (WGS) entry which is preliminary data.</text>
</comment>
<accession>A0A9X2B746</accession>
<evidence type="ECO:0000313" key="2">
    <source>
        <dbReference type="Proteomes" id="UP001139450"/>
    </source>
</evidence>